<sequence length="45" mass="5296">MIRLVGIINATTTRANWQTKKFSTEMAEIRAIIRSDFRLTKKEKK</sequence>
<dbReference type="Proteomes" id="UP000478636">
    <property type="component" value="Unassembled WGS sequence"/>
</dbReference>
<proteinExistence type="predicted"/>
<reference evidence="1 2" key="1">
    <citation type="submission" date="2019-12" db="EMBL/GenBank/DDBJ databases">
        <title>Complete genome sequence of Leuconostoc lactis strain AVN1 provides insights into metabolic potential.</title>
        <authorList>
            <person name="Besrour N."/>
            <person name="Najjari A."/>
            <person name="Fhoula I."/>
            <person name="Jaballah S."/>
            <person name="Klibi N."/>
            <person name="Ouzari H.I."/>
        </authorList>
    </citation>
    <scope>NUCLEOTIDE SEQUENCE [LARGE SCALE GENOMIC DNA]</scope>
    <source>
        <strain evidence="1 2">AVN1</strain>
    </source>
</reference>
<evidence type="ECO:0000313" key="2">
    <source>
        <dbReference type="Proteomes" id="UP000478636"/>
    </source>
</evidence>
<name>A0A6L7A7T1_LEULA</name>
<evidence type="ECO:0000313" key="1">
    <source>
        <dbReference type="EMBL" id="MWN21405.1"/>
    </source>
</evidence>
<comment type="caution">
    <text evidence="1">The sequence shown here is derived from an EMBL/GenBank/DDBJ whole genome shotgun (WGS) entry which is preliminary data.</text>
</comment>
<gene>
    <name evidence="1" type="ORF">GQS40_06945</name>
</gene>
<organism evidence="1 2">
    <name type="scientific">Leuconostoc lactis</name>
    <dbReference type="NCBI Taxonomy" id="1246"/>
    <lineage>
        <taxon>Bacteria</taxon>
        <taxon>Bacillati</taxon>
        <taxon>Bacillota</taxon>
        <taxon>Bacilli</taxon>
        <taxon>Lactobacillales</taxon>
        <taxon>Lactobacillaceae</taxon>
        <taxon>Leuconostoc</taxon>
    </lineage>
</organism>
<accession>A0A6L7A7T1</accession>
<dbReference type="EMBL" id="WSZI01000014">
    <property type="protein sequence ID" value="MWN21405.1"/>
    <property type="molecule type" value="Genomic_DNA"/>
</dbReference>
<protein>
    <submittedName>
        <fullName evidence="1">Uncharacterized protein</fullName>
    </submittedName>
</protein>
<dbReference type="AlphaFoldDB" id="A0A6L7A7T1"/>